<evidence type="ECO:0000256" key="5">
    <source>
        <dbReference type="ARBA" id="ARBA00022692"/>
    </source>
</evidence>
<comment type="caution">
    <text evidence="10">The sequence shown here is derived from an EMBL/GenBank/DDBJ whole genome shotgun (WGS) entry which is preliminary data.</text>
</comment>
<name>A0A926EFD4_9FIRM</name>
<comment type="subcellular location">
    <subcellularLocation>
        <location evidence="1 8">Cell membrane</location>
        <topology evidence="1 8">Multi-pass membrane protein</topology>
    </subcellularLocation>
</comment>
<keyword evidence="3 8" id="KW-0813">Transport</keyword>
<accession>A0A926EFD4</accession>
<feature type="transmembrane region" description="Helical" evidence="9">
    <location>
        <begin position="207"/>
        <end position="226"/>
    </location>
</feature>
<feature type="transmembrane region" description="Helical" evidence="9">
    <location>
        <begin position="401"/>
        <end position="432"/>
    </location>
</feature>
<evidence type="ECO:0000256" key="2">
    <source>
        <dbReference type="ARBA" id="ARBA00005697"/>
    </source>
</evidence>
<keyword evidence="7 8" id="KW-0472">Membrane</keyword>
<evidence type="ECO:0000256" key="8">
    <source>
        <dbReference type="PIRNR" id="PIRNR005353"/>
    </source>
</evidence>
<dbReference type="PANTHER" id="PTHR43337:SF1">
    <property type="entry name" value="XANTHINE_URACIL PERMEASE C887.17-RELATED"/>
    <property type="match status" value="1"/>
</dbReference>
<keyword evidence="5 8" id="KW-0812">Transmembrane</keyword>
<evidence type="ECO:0000313" key="11">
    <source>
        <dbReference type="Proteomes" id="UP000660861"/>
    </source>
</evidence>
<dbReference type="InterPro" id="IPR006043">
    <property type="entry name" value="NCS2"/>
</dbReference>
<dbReference type="RefSeq" id="WP_262398146.1">
    <property type="nucleotide sequence ID" value="NZ_JACRTC010000006.1"/>
</dbReference>
<keyword evidence="4 8" id="KW-1003">Cell membrane</keyword>
<dbReference type="PIRSF" id="PIRSF005353">
    <property type="entry name" value="PbuG"/>
    <property type="match status" value="1"/>
</dbReference>
<protein>
    <submittedName>
        <fullName evidence="10">NCS2 family permease</fullName>
    </submittedName>
</protein>
<dbReference type="GO" id="GO:0005886">
    <property type="term" value="C:plasma membrane"/>
    <property type="evidence" value="ECO:0007669"/>
    <property type="project" value="UniProtKB-SubCell"/>
</dbReference>
<feature type="transmembrane region" description="Helical" evidence="9">
    <location>
        <begin position="49"/>
        <end position="70"/>
    </location>
</feature>
<dbReference type="Pfam" id="PF00860">
    <property type="entry name" value="Xan_ur_permease"/>
    <property type="match status" value="1"/>
</dbReference>
<comment type="similarity">
    <text evidence="2 8">Belongs to the nucleobase:cation symporter-2 (NCS2) (TC 2.A.40) family. Azg-like subfamily.</text>
</comment>
<keyword evidence="11" id="KW-1185">Reference proteome</keyword>
<feature type="transmembrane region" description="Helical" evidence="9">
    <location>
        <begin position="20"/>
        <end position="42"/>
    </location>
</feature>
<evidence type="ECO:0000256" key="1">
    <source>
        <dbReference type="ARBA" id="ARBA00004651"/>
    </source>
</evidence>
<feature type="transmembrane region" description="Helical" evidence="9">
    <location>
        <begin position="178"/>
        <end position="200"/>
    </location>
</feature>
<evidence type="ECO:0000256" key="6">
    <source>
        <dbReference type="ARBA" id="ARBA00022989"/>
    </source>
</evidence>
<feature type="transmembrane region" description="Helical" evidence="9">
    <location>
        <begin position="82"/>
        <end position="115"/>
    </location>
</feature>
<feature type="transmembrane region" description="Helical" evidence="9">
    <location>
        <begin position="356"/>
        <end position="389"/>
    </location>
</feature>
<dbReference type="Proteomes" id="UP000660861">
    <property type="component" value="Unassembled WGS sequence"/>
</dbReference>
<dbReference type="PANTHER" id="PTHR43337">
    <property type="entry name" value="XANTHINE/URACIL PERMEASE C887.17-RELATED"/>
    <property type="match status" value="1"/>
</dbReference>
<dbReference type="AlphaFoldDB" id="A0A926EFD4"/>
<sequence>MDKFFKLKENGTNVKTEVVAGITTFLAMAYIIFVNPNILGLAGMDKGAVMVATCIASALGTLLIGLLSNYPFAQAPGMGLNAFFAFTICGTLGYSWQAGLAAVFISGLVFILITVTGLREKIVIAIPGFLKKAISGGIGLFIAYIGIKNAGFLKFTIDPGNYADFDGTIVANSSPVPAFNFASAGAILAIIGLIITVVLYAYHVKGAFLISIVGTSVIGCIMQFGFGIELGITLPTGFSIASLAPTFGAFLGGFSELFITSQGIFVAIISVVAVLISLTMVDMFDTIGTLVGAAAKGGFLDKDGNLPRAGKALLADAIATSCGAVLGTSTVTTYVESSAGIAAGGKTGLTSVTTSILFLLAIVFSPVLGLVPTAATAPILIIVGVLMMGAIKDIDWHDFEVAVPAFLTVACMPLAYSIADGIAAGFIFYSLIKLFRGKGKEVSPILYVISILFIIRYFIIMM</sequence>
<dbReference type="GO" id="GO:0005345">
    <property type="term" value="F:purine nucleobase transmembrane transporter activity"/>
    <property type="evidence" value="ECO:0007669"/>
    <property type="project" value="TreeGrafter"/>
</dbReference>
<reference evidence="10" key="1">
    <citation type="submission" date="2020-08" db="EMBL/GenBank/DDBJ databases">
        <title>Genome public.</title>
        <authorList>
            <person name="Liu C."/>
            <person name="Sun Q."/>
        </authorList>
    </citation>
    <scope>NUCLEOTIDE SEQUENCE</scope>
    <source>
        <strain evidence="10">NSJ-54</strain>
    </source>
</reference>
<feature type="transmembrane region" description="Helical" evidence="9">
    <location>
        <begin position="444"/>
        <end position="460"/>
    </location>
</feature>
<organism evidence="10 11">
    <name type="scientific">Zongyangia hominis</name>
    <dbReference type="NCBI Taxonomy" id="2763677"/>
    <lineage>
        <taxon>Bacteria</taxon>
        <taxon>Bacillati</taxon>
        <taxon>Bacillota</taxon>
        <taxon>Clostridia</taxon>
        <taxon>Eubacteriales</taxon>
        <taxon>Oscillospiraceae</taxon>
        <taxon>Zongyangia</taxon>
    </lineage>
</organism>
<proteinExistence type="inferred from homology"/>
<dbReference type="InterPro" id="IPR045018">
    <property type="entry name" value="Azg-like"/>
</dbReference>
<feature type="transmembrane region" description="Helical" evidence="9">
    <location>
        <begin position="122"/>
        <end position="147"/>
    </location>
</feature>
<gene>
    <name evidence="10" type="ORF">H8709_09480</name>
</gene>
<evidence type="ECO:0000256" key="4">
    <source>
        <dbReference type="ARBA" id="ARBA00022475"/>
    </source>
</evidence>
<feature type="transmembrane region" description="Helical" evidence="9">
    <location>
        <begin position="263"/>
        <end position="281"/>
    </location>
</feature>
<evidence type="ECO:0000256" key="7">
    <source>
        <dbReference type="ARBA" id="ARBA00023136"/>
    </source>
</evidence>
<keyword evidence="6 8" id="KW-1133">Transmembrane helix</keyword>
<evidence type="ECO:0000256" key="9">
    <source>
        <dbReference type="SAM" id="Phobius"/>
    </source>
</evidence>
<dbReference type="EMBL" id="JACRTC010000006">
    <property type="protein sequence ID" value="MBC8571056.1"/>
    <property type="molecule type" value="Genomic_DNA"/>
</dbReference>
<evidence type="ECO:0000256" key="3">
    <source>
        <dbReference type="ARBA" id="ARBA00022448"/>
    </source>
</evidence>
<dbReference type="InterPro" id="IPR026033">
    <property type="entry name" value="Azg-like_bact_archaea"/>
</dbReference>
<evidence type="ECO:0000313" key="10">
    <source>
        <dbReference type="EMBL" id="MBC8571056.1"/>
    </source>
</evidence>
<feature type="transmembrane region" description="Helical" evidence="9">
    <location>
        <begin position="232"/>
        <end position="251"/>
    </location>
</feature>